<evidence type="ECO:0000313" key="2">
    <source>
        <dbReference type="Proteomes" id="UP000280834"/>
    </source>
</evidence>
<name>A0A0R3R4L9_9BILA</name>
<reference evidence="1 2" key="2">
    <citation type="submission" date="2018-11" db="EMBL/GenBank/DDBJ databases">
        <authorList>
            <consortium name="Pathogen Informatics"/>
        </authorList>
    </citation>
    <scope>NUCLEOTIDE SEQUENCE [LARGE SCALE GENOMIC DNA]</scope>
</reference>
<evidence type="ECO:0000313" key="3">
    <source>
        <dbReference type="WBParaSite" id="BTMF_0001495901-mRNA-1"/>
    </source>
</evidence>
<sequence length="55" mass="6490">MLVHHMNDNMESHLHWLIQVVMPKLNASNVPNKHPFVIVRIVLLSHKIPLYSFLH</sequence>
<protein>
    <submittedName>
        <fullName evidence="3">Ovule protein</fullName>
    </submittedName>
</protein>
<organism evidence="3">
    <name type="scientific">Brugia timori</name>
    <dbReference type="NCBI Taxonomy" id="42155"/>
    <lineage>
        <taxon>Eukaryota</taxon>
        <taxon>Metazoa</taxon>
        <taxon>Ecdysozoa</taxon>
        <taxon>Nematoda</taxon>
        <taxon>Chromadorea</taxon>
        <taxon>Rhabditida</taxon>
        <taxon>Spirurina</taxon>
        <taxon>Spiruromorpha</taxon>
        <taxon>Filarioidea</taxon>
        <taxon>Onchocercidae</taxon>
        <taxon>Brugia</taxon>
    </lineage>
</organism>
<dbReference type="WBParaSite" id="BTMF_0001495901-mRNA-1">
    <property type="protein sequence ID" value="BTMF_0001495901-mRNA-1"/>
    <property type="gene ID" value="BTMF_0001495901"/>
</dbReference>
<evidence type="ECO:0000313" key="1">
    <source>
        <dbReference type="EMBL" id="VDO44348.1"/>
    </source>
</evidence>
<gene>
    <name evidence="1" type="ORF">BTMF_LOCUS12955</name>
</gene>
<accession>A0A0R3R4L9</accession>
<reference evidence="3" key="1">
    <citation type="submission" date="2017-02" db="UniProtKB">
        <authorList>
            <consortium name="WormBaseParasite"/>
        </authorList>
    </citation>
    <scope>IDENTIFICATION</scope>
</reference>
<dbReference type="EMBL" id="UZAG01019623">
    <property type="protein sequence ID" value="VDO44348.1"/>
    <property type="molecule type" value="Genomic_DNA"/>
</dbReference>
<keyword evidence="2" id="KW-1185">Reference proteome</keyword>
<dbReference type="AlphaFoldDB" id="A0A0R3R4L9"/>
<dbReference type="Proteomes" id="UP000280834">
    <property type="component" value="Unassembled WGS sequence"/>
</dbReference>
<proteinExistence type="predicted"/>